<comment type="caution">
    <text evidence="6">The sequence shown here is derived from an EMBL/GenBank/DDBJ whole genome shotgun (WGS) entry which is preliminary data.</text>
</comment>
<evidence type="ECO:0000256" key="2">
    <source>
        <dbReference type="ARBA" id="ARBA00022692"/>
    </source>
</evidence>
<dbReference type="EMBL" id="JAGKHQ010000021">
    <property type="protein sequence ID" value="KAG7474135.1"/>
    <property type="molecule type" value="Genomic_DNA"/>
</dbReference>
<keyword evidence="7" id="KW-1185">Reference proteome</keyword>
<evidence type="ECO:0000256" key="5">
    <source>
        <dbReference type="SAM" id="Phobius"/>
    </source>
</evidence>
<dbReference type="Proteomes" id="UP000693946">
    <property type="component" value="Linkage Group LG9"/>
</dbReference>
<name>A0AAV6PP79_SOLSE</name>
<evidence type="ECO:0000256" key="1">
    <source>
        <dbReference type="ARBA" id="ARBA00004141"/>
    </source>
</evidence>
<dbReference type="GO" id="GO:0016020">
    <property type="term" value="C:membrane"/>
    <property type="evidence" value="ECO:0007669"/>
    <property type="project" value="UniProtKB-SubCell"/>
</dbReference>
<dbReference type="AlphaFoldDB" id="A0AAV6PP79"/>
<keyword evidence="3 5" id="KW-1133">Transmembrane helix</keyword>
<feature type="transmembrane region" description="Helical" evidence="5">
    <location>
        <begin position="85"/>
        <end position="104"/>
    </location>
</feature>
<evidence type="ECO:0000313" key="7">
    <source>
        <dbReference type="Proteomes" id="UP000693946"/>
    </source>
</evidence>
<gene>
    <name evidence="6" type="ORF">JOB18_002579</name>
</gene>
<feature type="transmembrane region" description="Helical" evidence="5">
    <location>
        <begin position="157"/>
        <end position="176"/>
    </location>
</feature>
<organism evidence="6 7">
    <name type="scientific">Solea senegalensis</name>
    <name type="common">Senegalese sole</name>
    <dbReference type="NCBI Taxonomy" id="28829"/>
    <lineage>
        <taxon>Eukaryota</taxon>
        <taxon>Metazoa</taxon>
        <taxon>Chordata</taxon>
        <taxon>Craniata</taxon>
        <taxon>Vertebrata</taxon>
        <taxon>Euteleostomi</taxon>
        <taxon>Actinopterygii</taxon>
        <taxon>Neopterygii</taxon>
        <taxon>Teleostei</taxon>
        <taxon>Neoteleostei</taxon>
        <taxon>Acanthomorphata</taxon>
        <taxon>Carangaria</taxon>
        <taxon>Pleuronectiformes</taxon>
        <taxon>Pleuronectoidei</taxon>
        <taxon>Soleidae</taxon>
        <taxon>Solea</taxon>
    </lineage>
</organism>
<evidence type="ECO:0000256" key="3">
    <source>
        <dbReference type="ARBA" id="ARBA00022989"/>
    </source>
</evidence>
<feature type="transmembrane region" description="Helical" evidence="5">
    <location>
        <begin position="59"/>
        <end position="79"/>
    </location>
</feature>
<keyword evidence="2 5" id="KW-0812">Transmembrane</keyword>
<evidence type="ECO:0000313" key="6">
    <source>
        <dbReference type="EMBL" id="KAG7474135.1"/>
    </source>
</evidence>
<proteinExistence type="predicted"/>
<sequence length="197" mass="22086">MELKLRRMRRTFECNESMIITIPIGNLKDAGAGQLMPEKFICMFRDSYKVFVCNGKPKPLGAAQAMTGLLLCTIGLVVFDWNTVVYTLPSALFVVSGLLSYAAGTAPHMNLVKLSFSLNILSFFWSIAAFSISMIHFHSLSTYKQNHVKMHQGVTGLIMSLLVVENITALFLIYWLSKAVCRQQFNTLPIIRLKQGD</sequence>
<reference evidence="6 7" key="1">
    <citation type="journal article" date="2021" name="Sci. Rep.">
        <title>Chromosome anchoring in Senegalese sole (Solea senegalensis) reveals sex-associated markers and genome rearrangements in flatfish.</title>
        <authorList>
            <person name="Guerrero-Cozar I."/>
            <person name="Gomez-Garrido J."/>
            <person name="Berbel C."/>
            <person name="Martinez-Blanch J.F."/>
            <person name="Alioto T."/>
            <person name="Claros M.G."/>
            <person name="Gagnaire P.A."/>
            <person name="Manchado M."/>
        </authorList>
    </citation>
    <scope>NUCLEOTIDE SEQUENCE [LARGE SCALE GENOMIC DNA]</scope>
    <source>
        <strain evidence="6">Sse05_10M</strain>
    </source>
</reference>
<comment type="subcellular location">
    <subcellularLocation>
        <location evidence="1">Membrane</location>
        <topology evidence="1">Multi-pass membrane protein</topology>
    </subcellularLocation>
</comment>
<keyword evidence="4 5" id="KW-0472">Membrane</keyword>
<protein>
    <submittedName>
        <fullName evidence="6">Membrane-spanning 4-domains subfamily A member 4A</fullName>
    </submittedName>
</protein>
<evidence type="ECO:0000256" key="4">
    <source>
        <dbReference type="ARBA" id="ARBA00023136"/>
    </source>
</evidence>
<dbReference type="Pfam" id="PF04103">
    <property type="entry name" value="CD20"/>
    <property type="match status" value="1"/>
</dbReference>
<accession>A0AAV6PP79</accession>
<feature type="transmembrane region" description="Helical" evidence="5">
    <location>
        <begin position="116"/>
        <end position="137"/>
    </location>
</feature>
<dbReference type="InterPro" id="IPR007237">
    <property type="entry name" value="CD20-like"/>
</dbReference>